<evidence type="ECO:0000313" key="2">
    <source>
        <dbReference type="EMBL" id="KAK7498245.1"/>
    </source>
</evidence>
<dbReference type="Proteomes" id="UP001519460">
    <property type="component" value="Unassembled WGS sequence"/>
</dbReference>
<proteinExistence type="predicted"/>
<feature type="compositionally biased region" description="Basic residues" evidence="1">
    <location>
        <begin position="100"/>
        <end position="119"/>
    </location>
</feature>
<reference evidence="2 3" key="1">
    <citation type="journal article" date="2023" name="Sci. Data">
        <title>Genome assembly of the Korean intertidal mud-creeper Batillaria attramentaria.</title>
        <authorList>
            <person name="Patra A.K."/>
            <person name="Ho P.T."/>
            <person name="Jun S."/>
            <person name="Lee S.J."/>
            <person name="Kim Y."/>
            <person name="Won Y.J."/>
        </authorList>
    </citation>
    <scope>NUCLEOTIDE SEQUENCE [LARGE SCALE GENOMIC DNA]</scope>
    <source>
        <strain evidence="2">Wonlab-2016</strain>
    </source>
</reference>
<organism evidence="2 3">
    <name type="scientific">Batillaria attramentaria</name>
    <dbReference type="NCBI Taxonomy" id="370345"/>
    <lineage>
        <taxon>Eukaryota</taxon>
        <taxon>Metazoa</taxon>
        <taxon>Spiralia</taxon>
        <taxon>Lophotrochozoa</taxon>
        <taxon>Mollusca</taxon>
        <taxon>Gastropoda</taxon>
        <taxon>Caenogastropoda</taxon>
        <taxon>Sorbeoconcha</taxon>
        <taxon>Cerithioidea</taxon>
        <taxon>Batillariidae</taxon>
        <taxon>Batillaria</taxon>
    </lineage>
</organism>
<dbReference type="AlphaFoldDB" id="A0ABD0LFN8"/>
<feature type="compositionally biased region" description="Basic and acidic residues" evidence="1">
    <location>
        <begin position="56"/>
        <end position="77"/>
    </location>
</feature>
<protein>
    <submittedName>
        <fullName evidence="2">Uncharacterized protein</fullName>
    </submittedName>
</protein>
<keyword evidence="3" id="KW-1185">Reference proteome</keyword>
<evidence type="ECO:0000313" key="3">
    <source>
        <dbReference type="Proteomes" id="UP001519460"/>
    </source>
</evidence>
<gene>
    <name evidence="2" type="ORF">BaRGS_00010505</name>
</gene>
<feature type="region of interest" description="Disordered" evidence="1">
    <location>
        <begin position="29"/>
        <end position="119"/>
    </location>
</feature>
<sequence>MLSGSVDTAGVESEWLEVIQDMKKRNEFPFSPFNLQFDPRQAQQRGENPTSSLDPIHLERNKSRDGNLQEIIKHAEDSSGGGQLSNAFHPATRPIERTRTSLRRNRRGKLVKGKRRQSS</sequence>
<name>A0ABD0LFN8_9CAEN</name>
<comment type="caution">
    <text evidence="2">The sequence shown here is derived from an EMBL/GenBank/DDBJ whole genome shotgun (WGS) entry which is preliminary data.</text>
</comment>
<evidence type="ECO:0000256" key="1">
    <source>
        <dbReference type="SAM" id="MobiDB-lite"/>
    </source>
</evidence>
<dbReference type="EMBL" id="JACVVK020000052">
    <property type="protein sequence ID" value="KAK7498245.1"/>
    <property type="molecule type" value="Genomic_DNA"/>
</dbReference>
<accession>A0ABD0LFN8</accession>
<feature type="compositionally biased region" description="Polar residues" evidence="1">
    <location>
        <begin position="41"/>
        <end position="53"/>
    </location>
</feature>